<dbReference type="AlphaFoldDB" id="A0A1D6NYU3"/>
<name>A0A1D6NYU3_MAIZE</name>
<feature type="region of interest" description="Disordered" evidence="1">
    <location>
        <begin position="159"/>
        <end position="181"/>
    </location>
</feature>
<feature type="compositionally biased region" description="Pro residues" evidence="1">
    <location>
        <begin position="128"/>
        <end position="137"/>
    </location>
</feature>
<feature type="compositionally biased region" description="Low complexity" evidence="1">
    <location>
        <begin position="117"/>
        <end position="127"/>
    </location>
</feature>
<dbReference type="EMBL" id="CM000785">
    <property type="protein sequence ID" value="AQL03144.1"/>
    <property type="molecule type" value="Genomic_DNA"/>
</dbReference>
<evidence type="ECO:0000256" key="1">
    <source>
        <dbReference type="SAM" id="MobiDB-lite"/>
    </source>
</evidence>
<dbReference type="InParanoid" id="A0A1D6NYU3"/>
<gene>
    <name evidence="2" type="ORF">ZEAMMB73_Zm00001d045770</name>
</gene>
<accession>A0A1D6NYU3</accession>
<organism evidence="2">
    <name type="scientific">Zea mays</name>
    <name type="common">Maize</name>
    <dbReference type="NCBI Taxonomy" id="4577"/>
    <lineage>
        <taxon>Eukaryota</taxon>
        <taxon>Viridiplantae</taxon>
        <taxon>Streptophyta</taxon>
        <taxon>Embryophyta</taxon>
        <taxon>Tracheophyta</taxon>
        <taxon>Spermatophyta</taxon>
        <taxon>Magnoliopsida</taxon>
        <taxon>Liliopsida</taxon>
        <taxon>Poales</taxon>
        <taxon>Poaceae</taxon>
        <taxon>PACMAD clade</taxon>
        <taxon>Panicoideae</taxon>
        <taxon>Andropogonodae</taxon>
        <taxon>Andropogoneae</taxon>
        <taxon>Tripsacinae</taxon>
        <taxon>Zea</taxon>
    </lineage>
</organism>
<feature type="region of interest" description="Disordered" evidence="1">
    <location>
        <begin position="117"/>
        <end position="140"/>
    </location>
</feature>
<reference evidence="2" key="1">
    <citation type="submission" date="2015-12" db="EMBL/GenBank/DDBJ databases">
        <title>Update maize B73 reference genome by single molecule sequencing technologies.</title>
        <authorList>
            <consortium name="Maize Genome Sequencing Project"/>
            <person name="Ware D."/>
        </authorList>
    </citation>
    <scope>NUCLEOTIDE SEQUENCE</scope>
    <source>
        <tissue evidence="2">Seedling</tissue>
    </source>
</reference>
<proteinExistence type="predicted"/>
<sequence length="181" mass="19438">MVLLCSPRHADFPSSALPSSLSCSLPGAARLLCGRSALSCFSLLWRPSSCARRPQAFVHGRQCSFLQPRRPWLSSPSSDPPRRALSLSLRVLAFARAPLFARAQRVSMAKHAMASSELAPTPSSALPPTRPAAPRLPVPLSALPARSGRAAPFVAPRLYRAPTRRSPSHARLPQAAMSSML</sequence>
<evidence type="ECO:0000313" key="2">
    <source>
        <dbReference type="EMBL" id="AQL03144.1"/>
    </source>
</evidence>
<protein>
    <submittedName>
        <fullName evidence="2">Uncharacterized protein</fullName>
    </submittedName>
</protein>